<name>A0A9P7FSC0_9AGAR</name>
<keyword evidence="2" id="KW-1185">Reference proteome</keyword>
<comment type="caution">
    <text evidence="1">The sequence shown here is derived from an EMBL/GenBank/DDBJ whole genome shotgun (WGS) entry which is preliminary data.</text>
</comment>
<evidence type="ECO:0008006" key="3">
    <source>
        <dbReference type="Google" id="ProtNLM"/>
    </source>
</evidence>
<dbReference type="Proteomes" id="UP000717328">
    <property type="component" value="Unassembled WGS sequence"/>
</dbReference>
<dbReference type="AlphaFoldDB" id="A0A9P7FSC0"/>
<evidence type="ECO:0000313" key="2">
    <source>
        <dbReference type="Proteomes" id="UP000717328"/>
    </source>
</evidence>
<dbReference type="OrthoDB" id="163438at2759"/>
<organism evidence="1 2">
    <name type="scientific">Sphagnurus paluster</name>
    <dbReference type="NCBI Taxonomy" id="117069"/>
    <lineage>
        <taxon>Eukaryota</taxon>
        <taxon>Fungi</taxon>
        <taxon>Dikarya</taxon>
        <taxon>Basidiomycota</taxon>
        <taxon>Agaricomycotina</taxon>
        <taxon>Agaricomycetes</taxon>
        <taxon>Agaricomycetidae</taxon>
        <taxon>Agaricales</taxon>
        <taxon>Tricholomatineae</taxon>
        <taxon>Lyophyllaceae</taxon>
        <taxon>Sphagnurus</taxon>
    </lineage>
</organism>
<dbReference type="EMBL" id="JABCKI010006107">
    <property type="protein sequence ID" value="KAG5635373.1"/>
    <property type="molecule type" value="Genomic_DNA"/>
</dbReference>
<reference evidence="1" key="1">
    <citation type="submission" date="2021-02" db="EMBL/GenBank/DDBJ databases">
        <authorList>
            <person name="Nieuwenhuis M."/>
            <person name="Van De Peppel L.J.J."/>
        </authorList>
    </citation>
    <scope>NUCLEOTIDE SEQUENCE</scope>
    <source>
        <strain evidence="1">D49</strain>
    </source>
</reference>
<accession>A0A9P7FSC0</accession>
<proteinExistence type="predicted"/>
<gene>
    <name evidence="1" type="ORF">H0H81_011482</name>
</gene>
<sequence length="344" mass="38041">MQENTKWLGLKPKSYVSITIGSSLTQKTLKAKGNDPEWRQQLILYVLRVCEMSKMTWTLSSDASGSSSNCVIEIVRVSKLFGKKVIARSDDIVLPSAGADTAQTYTFKSKIQLFLTWKVTVHDSEQTVTAPLATSTNVSDTPEVPDPVPVEPEKGTIAHLNQTITAAQPAVGSDGKPQIPGLNTQLTKVMGYVKKLVDIGGHIAEVHPYAKVAFMILTAGQTILQNQIDCCIKVQQLWDTIADALNFMNDVEPLTKISGHEKHAQAIILQLYNSVSYLQEYQAKGFFKNMLKGILTKEADETLDQLISSFADLKMKFMNGIAIDKWKISKAIQETLDETLYISE</sequence>
<reference evidence="1" key="2">
    <citation type="submission" date="2021-10" db="EMBL/GenBank/DDBJ databases">
        <title>Phylogenomics reveals ancestral predisposition of the termite-cultivated fungus Termitomyces towards a domesticated lifestyle.</title>
        <authorList>
            <person name="Auxier B."/>
            <person name="Grum-Grzhimaylo A."/>
            <person name="Cardenas M.E."/>
            <person name="Lodge J.D."/>
            <person name="Laessoe T."/>
            <person name="Pedersen O."/>
            <person name="Smith M.E."/>
            <person name="Kuyper T.W."/>
            <person name="Franco-Molano E.A."/>
            <person name="Baroni T.J."/>
            <person name="Aanen D.K."/>
        </authorList>
    </citation>
    <scope>NUCLEOTIDE SEQUENCE</scope>
    <source>
        <strain evidence="1">D49</strain>
    </source>
</reference>
<protein>
    <recommendedName>
        <fullName evidence="3">C2 domain-containing protein</fullName>
    </recommendedName>
</protein>
<evidence type="ECO:0000313" key="1">
    <source>
        <dbReference type="EMBL" id="KAG5635373.1"/>
    </source>
</evidence>